<comment type="caution">
    <text evidence="8">The sequence shown here is derived from an EMBL/GenBank/DDBJ whole genome shotgun (WGS) entry which is preliminary data.</text>
</comment>
<evidence type="ECO:0000256" key="1">
    <source>
        <dbReference type="ARBA" id="ARBA00004141"/>
    </source>
</evidence>
<dbReference type="SUPFAM" id="SSF161111">
    <property type="entry name" value="Cation efflux protein transmembrane domain-like"/>
    <property type="match status" value="1"/>
</dbReference>
<feature type="domain" description="Cation efflux protein transmembrane" evidence="7">
    <location>
        <begin position="8"/>
        <end position="210"/>
    </location>
</feature>
<protein>
    <recommendedName>
        <fullName evidence="7">Cation efflux protein transmembrane domain-containing protein</fullName>
    </recommendedName>
</protein>
<gene>
    <name evidence="8" type="ORF">PPERSA_00815</name>
</gene>
<evidence type="ECO:0000256" key="5">
    <source>
        <dbReference type="ARBA" id="ARBA00023136"/>
    </source>
</evidence>
<dbReference type="OMA" id="GIQNLWT"/>
<feature type="transmembrane region" description="Helical" evidence="6">
    <location>
        <begin position="153"/>
        <end position="179"/>
    </location>
</feature>
<evidence type="ECO:0000256" key="3">
    <source>
        <dbReference type="ARBA" id="ARBA00022692"/>
    </source>
</evidence>
<evidence type="ECO:0000313" key="9">
    <source>
        <dbReference type="Proteomes" id="UP000054937"/>
    </source>
</evidence>
<accession>A0A0V0QFU6</accession>
<evidence type="ECO:0000256" key="2">
    <source>
        <dbReference type="ARBA" id="ARBA00022448"/>
    </source>
</evidence>
<dbReference type="InterPro" id="IPR027469">
    <property type="entry name" value="Cation_efflux_TMD_sf"/>
</dbReference>
<feature type="transmembrane region" description="Helical" evidence="6">
    <location>
        <begin position="61"/>
        <end position="82"/>
    </location>
</feature>
<reference evidence="8 9" key="1">
    <citation type="journal article" date="2015" name="Sci. Rep.">
        <title>Genome of the facultative scuticociliatosis pathogen Pseudocohnilembus persalinus provides insight into its virulence through horizontal gene transfer.</title>
        <authorList>
            <person name="Xiong J."/>
            <person name="Wang G."/>
            <person name="Cheng J."/>
            <person name="Tian M."/>
            <person name="Pan X."/>
            <person name="Warren A."/>
            <person name="Jiang C."/>
            <person name="Yuan D."/>
            <person name="Miao W."/>
        </authorList>
    </citation>
    <scope>NUCLEOTIDE SEQUENCE [LARGE SCALE GENOMIC DNA]</scope>
    <source>
        <strain evidence="8">36N120E</strain>
    </source>
</reference>
<keyword evidence="5 6" id="KW-0472">Membrane</keyword>
<dbReference type="Gene3D" id="1.20.1510.10">
    <property type="entry name" value="Cation efflux protein transmembrane domain"/>
    <property type="match status" value="1"/>
</dbReference>
<keyword evidence="4 6" id="KW-1133">Transmembrane helix</keyword>
<feature type="transmembrane region" description="Helical" evidence="6">
    <location>
        <begin position="185"/>
        <end position="203"/>
    </location>
</feature>
<sequence length="487" mass="56534">MQLPIKYLAYYLSTANHATFFAEFIRSCIDAINHLIILGTNYINVKPTIQYPYGLDKVKNIVVMIPATLFFGFGCETIYGAFCDYLSPEAVSESGHAYSVLLYFLSMGIELTVIAKNLVDVYKSQNPDQVNEKLSFVKIFQALIKKKDPLLQVILFENAITLSSTSVPIMCGIASMFYPAAWLDLLGASFIGIIQLACGYHLGKENIYPLIGRGIDPEELNEIKAIIIHNKFVEGVMEEKAILIGHKSFRFFAELTFDVEKLSKLIVQEYSQSLESIIYLKDYEDREDELKELLVSLPIRLLKEIQIQKELIERQIQKKFPECIHIDLELDQENLLNIFQDDENLKNFFFDTLQSNDTTEEGDELAIQEQTHKLSTNGDKISELQKFNEKWINEETQKYLAMDISELKVNINGKVPSKEFVRERSKFYMQHFSQLYIKEKVIVGDKYRRQLVENDIYTNNNDYYQQFQDPIKQMHENFLKTKQTEQY</sequence>
<dbReference type="GO" id="GO:0005783">
    <property type="term" value="C:endoplasmic reticulum"/>
    <property type="evidence" value="ECO:0007669"/>
    <property type="project" value="TreeGrafter"/>
</dbReference>
<evidence type="ECO:0000313" key="8">
    <source>
        <dbReference type="EMBL" id="KRX01067.1"/>
    </source>
</evidence>
<proteinExistence type="predicted"/>
<dbReference type="PANTHER" id="PTHR13414">
    <property type="entry name" value="HUEL-CATION TRANSPORTER"/>
    <property type="match status" value="1"/>
</dbReference>
<dbReference type="InParanoid" id="A0A0V0QFU6"/>
<dbReference type="AlphaFoldDB" id="A0A0V0QFU6"/>
<dbReference type="GO" id="GO:0006829">
    <property type="term" value="P:zinc ion transport"/>
    <property type="evidence" value="ECO:0007669"/>
    <property type="project" value="InterPro"/>
</dbReference>
<dbReference type="OrthoDB" id="289804at2759"/>
<evidence type="ECO:0000256" key="4">
    <source>
        <dbReference type="ARBA" id="ARBA00022989"/>
    </source>
</evidence>
<dbReference type="EMBL" id="LDAU01000179">
    <property type="protein sequence ID" value="KRX01067.1"/>
    <property type="molecule type" value="Genomic_DNA"/>
</dbReference>
<comment type="subcellular location">
    <subcellularLocation>
        <location evidence="1">Membrane</location>
        <topology evidence="1">Multi-pass membrane protein</topology>
    </subcellularLocation>
</comment>
<keyword evidence="2" id="KW-0813">Transport</keyword>
<dbReference type="Proteomes" id="UP000054937">
    <property type="component" value="Unassembled WGS sequence"/>
</dbReference>
<dbReference type="Pfam" id="PF01545">
    <property type="entry name" value="Cation_efflux"/>
    <property type="match status" value="1"/>
</dbReference>
<dbReference type="GO" id="GO:0016020">
    <property type="term" value="C:membrane"/>
    <property type="evidence" value="ECO:0007669"/>
    <property type="project" value="UniProtKB-SubCell"/>
</dbReference>
<evidence type="ECO:0000259" key="7">
    <source>
        <dbReference type="Pfam" id="PF01545"/>
    </source>
</evidence>
<keyword evidence="9" id="KW-1185">Reference proteome</keyword>
<evidence type="ECO:0000256" key="6">
    <source>
        <dbReference type="SAM" id="Phobius"/>
    </source>
</evidence>
<organism evidence="8 9">
    <name type="scientific">Pseudocohnilembus persalinus</name>
    <name type="common">Ciliate</name>
    <dbReference type="NCBI Taxonomy" id="266149"/>
    <lineage>
        <taxon>Eukaryota</taxon>
        <taxon>Sar</taxon>
        <taxon>Alveolata</taxon>
        <taxon>Ciliophora</taxon>
        <taxon>Intramacronucleata</taxon>
        <taxon>Oligohymenophorea</taxon>
        <taxon>Scuticociliatia</taxon>
        <taxon>Philasterida</taxon>
        <taxon>Pseudocohnilembidae</taxon>
        <taxon>Pseudocohnilembus</taxon>
    </lineage>
</organism>
<dbReference type="InterPro" id="IPR040177">
    <property type="entry name" value="SLC30A9"/>
</dbReference>
<dbReference type="GO" id="GO:0006882">
    <property type="term" value="P:intracellular zinc ion homeostasis"/>
    <property type="evidence" value="ECO:0007669"/>
    <property type="project" value="TreeGrafter"/>
</dbReference>
<dbReference type="GO" id="GO:0008324">
    <property type="term" value="F:monoatomic cation transmembrane transporter activity"/>
    <property type="evidence" value="ECO:0007669"/>
    <property type="project" value="InterPro"/>
</dbReference>
<dbReference type="InterPro" id="IPR058533">
    <property type="entry name" value="Cation_efflux_TM"/>
</dbReference>
<keyword evidence="3 6" id="KW-0812">Transmembrane</keyword>
<dbReference type="PANTHER" id="PTHR13414:SF9">
    <property type="entry name" value="PROTON-COUPLED ZINC ANTIPORTER SLC30A9, MITOCHONDRIAL"/>
    <property type="match status" value="1"/>
</dbReference>
<feature type="transmembrane region" description="Helical" evidence="6">
    <location>
        <begin position="97"/>
        <end position="115"/>
    </location>
</feature>
<name>A0A0V0QFU6_PSEPJ</name>